<dbReference type="GO" id="GO:0061630">
    <property type="term" value="F:ubiquitin protein ligase activity"/>
    <property type="evidence" value="ECO:0007669"/>
    <property type="project" value="UniProtKB-UniRule"/>
</dbReference>
<comment type="function">
    <text evidence="10">Ubiquitin ligase protein which is a component of the N-end rule pathway. Recognizes and binds to proteins bearing specific N-terminal residues that are destabilizing according to the N-end rule, leading to their ubiquitination and subsequent degradation.</text>
</comment>
<accession>A0A152A7P9</accession>
<feature type="region of interest" description="Disordered" evidence="11">
    <location>
        <begin position="1"/>
        <end position="42"/>
    </location>
</feature>
<evidence type="ECO:0000256" key="6">
    <source>
        <dbReference type="ARBA" id="ARBA00022786"/>
    </source>
</evidence>
<dbReference type="GO" id="GO:0000151">
    <property type="term" value="C:ubiquitin ligase complex"/>
    <property type="evidence" value="ECO:0007669"/>
    <property type="project" value="TreeGrafter"/>
</dbReference>
<dbReference type="GO" id="GO:0016567">
    <property type="term" value="P:protein ubiquitination"/>
    <property type="evidence" value="ECO:0007669"/>
    <property type="project" value="UniProtKB-UniRule"/>
</dbReference>
<evidence type="ECO:0000256" key="10">
    <source>
        <dbReference type="RuleBase" id="RU366018"/>
    </source>
</evidence>
<feature type="compositionally biased region" description="Polar residues" evidence="11">
    <location>
        <begin position="1126"/>
        <end position="1137"/>
    </location>
</feature>
<feature type="domain" description="UBR-type" evidence="12">
    <location>
        <begin position="184"/>
        <end position="255"/>
    </location>
</feature>
<dbReference type="STRING" id="361077.A0A152A7P9"/>
<dbReference type="Pfam" id="PF18995">
    <property type="entry name" value="PRT6_C"/>
    <property type="match status" value="1"/>
</dbReference>
<proteinExistence type="inferred from homology"/>
<evidence type="ECO:0000256" key="4">
    <source>
        <dbReference type="ARBA" id="ARBA00022723"/>
    </source>
</evidence>
<dbReference type="Proteomes" id="UP000076078">
    <property type="component" value="Unassembled WGS sequence"/>
</dbReference>
<evidence type="ECO:0000256" key="8">
    <source>
        <dbReference type="ARBA" id="ARBA00046341"/>
    </source>
</evidence>
<sequence length="1779" mass="204293">MFRANNNRGGGNGEDDNDHPMHHNDDIEDSDEEMLDDSDDEQVFYMVDEDDEMEEDELYGATYSDHEDYTNDESISEEEEEEEEVIHQQFLENILNKDDSQYIDKDMKNYQHSIKTDKFDLFLNMIKSPQSYTFTETFNESFISYITHSEPFILEKYLAKLRIFFLSMGQKNLYEEIKKTQNVSTCGKVFKMNDWGYQCTTCCLDATSIYCQSCFKDSDHKGHEFKAVRTGAGGCCDCGDKDSILESGFCSKHRDLEESDEDLFKILGQISTGHIETCHKVLGLLLDQICYVLSSKPSQNDIYQNRYPFYSHKTVAGSGQDVWGAMIYNDETHSFDQVTGCLKKFTQCTNQQSFEFAHYVHMNDRCVVYTGSKEEVLKVAKKIQESTLKCTISQRFTLFPILNLKVMLEFFNDLTTLSCFRRIFCNLLRIKPGVFKQATVGPFNNLESESVRLCELMEKIAKLPEESIHLLKDWIFSLTFDRSFKMDFSRCFVKMYPEISKNYVMDIYPYDTSLLSLTVQIFTIPNLSLVLATKYNSLQVIYKALESLVAENSISNNKKIGFDSAVEFDQRRAFKKCQLLISDFHHTLSTKPILKNLLVLGNTSHFTHWLSILNLYHLVNPNVRSTTLYQENEQWSHYFTDYVFLAKNTNTILNSLIPSKNEVDPINDVKALQTAFTTARDAIELIKSHHENQGISFHIPLHRTITQLCLIITQNFPDLISFFIQSLSTSNHNNNNNNNSNNESIGKRLLYGPASIDRLISESNSKMWLKNGIAIVQQIHNYLYHQHLRCYLADFDMFLKQICMVVLGSKQFVSVYLGYYTSIEKLFDQGTKALDSNQMGVLSNFIYNLIVLLTDRSFVGQMSRVELIENDIAHTLMAKPLTHSKLMTCVSPDNRGLNITNEHFEEALSKVSNFLPPSSNEPGRYQLKQEYYSRYNKYYFRFVSGEREKSEDTLNSLGPQFANRLLRIPKLVPLLDQFKEINGIYLCETTYQLIFHSLVQCVECTSLVDEKELDQQDTQQRQIERSDVISHLVHLLYLCIDQTSTSDYSQIINYLLKPYDSTKEYTIVDLLTKILKDQYKTYCHATIKSQLELLSKHSVILLNRLKLLDPEEELFTLDEGQQSIRASRSNLKDSLSPTDDEKEDKKKKAEEARKKILAQFSQQQKSFSTQVLKNSLADIEDDNDDDQDEIEYSTEIKGTCILCRESTPINDKSKPIGSLCNIQFSRITSIMQQREQLNLDPNYYYCGGNSKNLNKDLYVGPIDEPNVTHDTLLNTGVFIKSCGHLMHIQCFQNLYQSASSFVNCPLCGVYSNALLPNEIKNFSPFGSQVDKQKYIESLKGTSLYSLYRDFGDRLNNKLKKISYLETLKAPLSHVVSSTISLLEFYGRSGNRLLSSAIDYKQVQSLKGLFDSVVLVQMLDQGQPIPLSKLEPFDYLVNWIVSKNILDTTEYKSKVVELLNCILIRSVHSYVDRDSKNSRYIVPIGSNSFELLSSSKENLENIQNLIKQQEQINNSVSSSTTTTTTTTSTTSKSNNEVWDKVTSEFIIFLRKVSILESIYFNTTLPSFELQLDMMSNYVDQMIEHIGLPGQLTCQKVLDTLGNGNVRQLIEQEYSEDTKSSKDLYRHLISNSPKQFELVPLAKVYDDMLQLKVKCLKCKSVPSAEDQALCLGCGRMLCLGLRCCRYGNNTNELSLHSQKCIGQQGLYLLIDQCVIIAVYEDVLTTVTTPYLDQHGEEDVGLKRGIPLHFVKERYQHISNTISKHEILVSKTNSFGNFRNQI</sequence>
<dbReference type="PROSITE" id="PS51157">
    <property type="entry name" value="ZF_UBR"/>
    <property type="match status" value="1"/>
</dbReference>
<keyword evidence="3 10" id="KW-0808">Transferase</keyword>
<evidence type="ECO:0000256" key="11">
    <source>
        <dbReference type="SAM" id="MobiDB-lite"/>
    </source>
</evidence>
<dbReference type="Gene3D" id="2.10.110.30">
    <property type="match status" value="1"/>
</dbReference>
<dbReference type="InterPro" id="IPR003126">
    <property type="entry name" value="Znf_UBR"/>
</dbReference>
<dbReference type="InterPro" id="IPR003769">
    <property type="entry name" value="ClpS_core"/>
</dbReference>
<evidence type="ECO:0000256" key="1">
    <source>
        <dbReference type="ARBA" id="ARBA00000900"/>
    </source>
</evidence>
<keyword evidence="7 10" id="KW-0862">Zinc</keyword>
<dbReference type="GO" id="GO:0005737">
    <property type="term" value="C:cytoplasm"/>
    <property type="evidence" value="ECO:0007669"/>
    <property type="project" value="TreeGrafter"/>
</dbReference>
<evidence type="ECO:0000256" key="9">
    <source>
        <dbReference type="PROSITE-ProRule" id="PRU00508"/>
    </source>
</evidence>
<comment type="catalytic activity">
    <reaction evidence="1 10">
        <text>S-ubiquitinyl-[E2 ubiquitin-conjugating enzyme]-L-cysteine + [acceptor protein]-L-lysine = [E2 ubiquitin-conjugating enzyme]-L-cysteine + N(6)-ubiquitinyl-[acceptor protein]-L-lysine.</text>
        <dbReference type="EC" id="2.3.2.27"/>
    </reaction>
</comment>
<dbReference type="CDD" id="cd19673">
    <property type="entry name" value="UBR-box_UBR3"/>
    <property type="match status" value="1"/>
</dbReference>
<dbReference type="GO" id="GO:0071596">
    <property type="term" value="P:ubiquitin-dependent protein catabolic process via the N-end rule pathway"/>
    <property type="evidence" value="ECO:0007669"/>
    <property type="project" value="UniProtKB-UniRule"/>
</dbReference>
<evidence type="ECO:0000256" key="3">
    <source>
        <dbReference type="ARBA" id="ARBA00022679"/>
    </source>
</evidence>
<dbReference type="OMA" id="HEGHETH"/>
<dbReference type="GO" id="GO:0008270">
    <property type="term" value="F:zinc ion binding"/>
    <property type="evidence" value="ECO:0007669"/>
    <property type="project" value="UniProtKB-UniRule"/>
</dbReference>
<dbReference type="Pfam" id="PF02207">
    <property type="entry name" value="zf-UBR"/>
    <property type="match status" value="1"/>
</dbReference>
<dbReference type="UniPathway" id="UPA00143"/>
<gene>
    <name evidence="13" type="ORF">DLAC_00959</name>
</gene>
<name>A0A152A7P9_TIELA</name>
<feature type="compositionally biased region" description="Low complexity" evidence="11">
    <location>
        <begin position="1516"/>
        <end position="1530"/>
    </location>
</feature>
<dbReference type="InterPro" id="IPR036390">
    <property type="entry name" value="WH_DNA-bd_sf"/>
</dbReference>
<evidence type="ECO:0000259" key="12">
    <source>
        <dbReference type="PROSITE" id="PS51157"/>
    </source>
</evidence>
<keyword evidence="5 10" id="KW-0863">Zinc-finger</keyword>
<dbReference type="FunFam" id="2.10.110.30:FF:000002">
    <property type="entry name" value="Putative e3 ubiquitin-protein ligase ubr3"/>
    <property type="match status" value="1"/>
</dbReference>
<dbReference type="Gene3D" id="3.30.1390.10">
    <property type="match status" value="1"/>
</dbReference>
<reference evidence="13 14" key="1">
    <citation type="submission" date="2015-12" db="EMBL/GenBank/DDBJ databases">
        <title>Dictyostelia acquired genes for synthesis and detection of signals that induce cell-type specialization by lateral gene transfer from prokaryotes.</title>
        <authorList>
            <person name="Gloeckner G."/>
            <person name="Schaap P."/>
        </authorList>
    </citation>
    <scope>NUCLEOTIDE SEQUENCE [LARGE SCALE GENOMIC DNA]</scope>
    <source>
        <strain evidence="13 14">TK</strain>
    </source>
</reference>
<feature type="region of interest" description="Disordered" evidence="11">
    <location>
        <begin position="1512"/>
        <end position="1532"/>
    </location>
</feature>
<dbReference type="InterPro" id="IPR039164">
    <property type="entry name" value="UBR1-like"/>
</dbReference>
<comment type="caution">
    <text evidence="13">The sequence shown here is derived from an EMBL/GenBank/DDBJ whole genome shotgun (WGS) entry which is preliminary data.</text>
</comment>
<dbReference type="InParanoid" id="A0A152A7P9"/>
<dbReference type="EMBL" id="LODT01000004">
    <property type="protein sequence ID" value="KYR02155.1"/>
    <property type="molecule type" value="Genomic_DNA"/>
</dbReference>
<dbReference type="SUPFAM" id="SSF54736">
    <property type="entry name" value="ClpS-like"/>
    <property type="match status" value="1"/>
</dbReference>
<comment type="similarity">
    <text evidence="8 10">Belongs to the E3 ubiquitin-protein ligase UBR1-like family.</text>
</comment>
<dbReference type="SUPFAM" id="SSF57850">
    <property type="entry name" value="RING/U-box"/>
    <property type="match status" value="1"/>
</dbReference>
<keyword evidence="6 10" id="KW-0833">Ubl conjugation pathway</keyword>
<evidence type="ECO:0000313" key="14">
    <source>
        <dbReference type="Proteomes" id="UP000076078"/>
    </source>
</evidence>
<dbReference type="Pfam" id="PF02617">
    <property type="entry name" value="ClpS"/>
    <property type="match status" value="1"/>
</dbReference>
<keyword evidence="4 10" id="KW-0479">Metal-binding</keyword>
<evidence type="ECO:0000256" key="5">
    <source>
        <dbReference type="ARBA" id="ARBA00022771"/>
    </source>
</evidence>
<evidence type="ECO:0000313" key="13">
    <source>
        <dbReference type="EMBL" id="KYR02155.1"/>
    </source>
</evidence>
<protein>
    <recommendedName>
        <fullName evidence="10">E3 ubiquitin-protein ligase</fullName>
        <ecNumber evidence="10">2.3.2.27</ecNumber>
    </recommendedName>
</protein>
<dbReference type="SUPFAM" id="SSF46785">
    <property type="entry name" value="Winged helix' DNA-binding domain"/>
    <property type="match status" value="1"/>
</dbReference>
<feature type="compositionally biased region" description="Acidic residues" evidence="11">
    <location>
        <begin position="26"/>
        <end position="42"/>
    </location>
</feature>
<dbReference type="EC" id="2.3.2.27" evidence="10"/>
<dbReference type="OrthoDB" id="20590at2759"/>
<dbReference type="InterPro" id="IPR014719">
    <property type="entry name" value="Ribosomal_bL12_C/ClpS-like"/>
</dbReference>
<dbReference type="PANTHER" id="PTHR21497:SF24">
    <property type="entry name" value="E3 UBIQUITIN-PROTEIN LIGASE UBR1"/>
    <property type="match status" value="1"/>
</dbReference>
<evidence type="ECO:0000256" key="7">
    <source>
        <dbReference type="ARBA" id="ARBA00022833"/>
    </source>
</evidence>
<dbReference type="InterPro" id="IPR055194">
    <property type="entry name" value="UBR1-like_WH"/>
</dbReference>
<keyword evidence="14" id="KW-1185">Reference proteome</keyword>
<dbReference type="InterPro" id="IPR044046">
    <property type="entry name" value="E3_ligase_UBR-like_C"/>
</dbReference>
<dbReference type="Pfam" id="PF22960">
    <property type="entry name" value="WHD_UBR1"/>
    <property type="match status" value="1"/>
</dbReference>
<comment type="pathway">
    <text evidence="2 10">Protein modification; protein ubiquitination.</text>
</comment>
<feature type="region of interest" description="Disordered" evidence="11">
    <location>
        <begin position="1126"/>
        <end position="1148"/>
    </location>
</feature>
<feature type="zinc finger region" description="UBR-type" evidence="9">
    <location>
        <begin position="184"/>
        <end position="255"/>
    </location>
</feature>
<evidence type="ECO:0000256" key="2">
    <source>
        <dbReference type="ARBA" id="ARBA00004906"/>
    </source>
</evidence>
<dbReference type="SMART" id="SM00396">
    <property type="entry name" value="ZnF_UBR1"/>
    <property type="match status" value="1"/>
</dbReference>
<organism evidence="13 14">
    <name type="scientific">Tieghemostelium lacteum</name>
    <name type="common">Slime mold</name>
    <name type="synonym">Dictyostelium lacteum</name>
    <dbReference type="NCBI Taxonomy" id="361077"/>
    <lineage>
        <taxon>Eukaryota</taxon>
        <taxon>Amoebozoa</taxon>
        <taxon>Evosea</taxon>
        <taxon>Eumycetozoa</taxon>
        <taxon>Dictyostelia</taxon>
        <taxon>Dictyosteliales</taxon>
        <taxon>Raperosteliaceae</taxon>
        <taxon>Tieghemostelium</taxon>
    </lineage>
</organism>
<dbReference type="PANTHER" id="PTHR21497">
    <property type="entry name" value="UBIQUITIN LIGASE E3 ALPHA-RELATED"/>
    <property type="match status" value="1"/>
</dbReference>